<dbReference type="InterPro" id="IPR055256">
    <property type="entry name" value="KH_1_KHDC4/BBP-like"/>
</dbReference>
<dbReference type="Pfam" id="PF22675">
    <property type="entry name" value="KH-I_KHDC4-BBP"/>
    <property type="match status" value="1"/>
</dbReference>
<feature type="compositionally biased region" description="Pro residues" evidence="3">
    <location>
        <begin position="604"/>
        <end position="615"/>
    </location>
</feature>
<feature type="compositionally biased region" description="Low complexity" evidence="3">
    <location>
        <begin position="518"/>
        <end position="531"/>
    </location>
</feature>
<feature type="region of interest" description="Disordered" evidence="3">
    <location>
        <begin position="120"/>
        <end position="147"/>
    </location>
</feature>
<evidence type="ECO:0000256" key="3">
    <source>
        <dbReference type="SAM" id="MobiDB-lite"/>
    </source>
</evidence>
<dbReference type="Gene3D" id="3.30.1370.10">
    <property type="entry name" value="K Homology domain, type 1"/>
    <property type="match status" value="1"/>
</dbReference>
<accession>A0A4S4E5V4</accession>
<feature type="compositionally biased region" description="Low complexity" evidence="3">
    <location>
        <begin position="946"/>
        <end position="963"/>
    </location>
</feature>
<dbReference type="Pfam" id="PF16275">
    <property type="entry name" value="SF1-HH"/>
    <property type="match status" value="1"/>
</dbReference>
<evidence type="ECO:0000313" key="6">
    <source>
        <dbReference type="EMBL" id="THG11352.1"/>
    </source>
</evidence>
<evidence type="ECO:0000259" key="5">
    <source>
        <dbReference type="Pfam" id="PF22675"/>
    </source>
</evidence>
<dbReference type="Gene3D" id="6.10.140.1790">
    <property type="match status" value="1"/>
</dbReference>
<feature type="compositionally biased region" description="Polar residues" evidence="3">
    <location>
        <begin position="577"/>
        <end position="590"/>
    </location>
</feature>
<evidence type="ECO:0000256" key="1">
    <source>
        <dbReference type="ARBA" id="ARBA00022723"/>
    </source>
</evidence>
<dbReference type="AlphaFoldDB" id="A0A4S4E5V4"/>
<dbReference type="STRING" id="542762.A0A4S4E5V4"/>
<evidence type="ECO:0000313" key="7">
    <source>
        <dbReference type="Proteomes" id="UP000306102"/>
    </source>
</evidence>
<comment type="caution">
    <text evidence="6">The sequence shown here is derived from an EMBL/GenBank/DDBJ whole genome shotgun (WGS) entry which is preliminary data.</text>
</comment>
<proteinExistence type="predicted"/>
<dbReference type="InterPro" id="IPR045071">
    <property type="entry name" value="BBP-like"/>
</dbReference>
<feature type="compositionally biased region" description="Low complexity" evidence="3">
    <location>
        <begin position="553"/>
        <end position="567"/>
    </location>
</feature>
<keyword evidence="1" id="KW-0479">Metal-binding</keyword>
<dbReference type="InterPro" id="IPR036612">
    <property type="entry name" value="KH_dom_type_1_sf"/>
</dbReference>
<keyword evidence="2" id="KW-0694">RNA-binding</keyword>
<feature type="region of interest" description="Disordered" evidence="3">
    <location>
        <begin position="733"/>
        <end position="784"/>
    </location>
</feature>
<dbReference type="GO" id="GO:0005634">
    <property type="term" value="C:nucleus"/>
    <property type="evidence" value="ECO:0007669"/>
    <property type="project" value="TreeGrafter"/>
</dbReference>
<gene>
    <name evidence="6" type="ORF">TEA_027769</name>
</gene>
<name>A0A4S4E5V4_CAMSN</name>
<protein>
    <submittedName>
        <fullName evidence="6">Uncharacterized protein</fullName>
    </submittedName>
</protein>
<feature type="compositionally biased region" description="Polar residues" evidence="3">
    <location>
        <begin position="964"/>
        <end position="975"/>
    </location>
</feature>
<dbReference type="GO" id="GO:0046872">
    <property type="term" value="F:metal ion binding"/>
    <property type="evidence" value="ECO:0007669"/>
    <property type="project" value="UniProtKB-KW"/>
</dbReference>
<sequence>MSTKVEPASTVEQHRVQTIITANTSAASASSPKISMFAAKSGFVIPKNKLSGSLVPIFRGGKKPGGSDAVNEESTKQVQRKTKWGPDLTQDAAVRKGRAVAYQTRVDQITKRLNSGILETRDNQDSPLSAPIPNHESSVQIKSEKSESLELERREAIGEILKLNPSYKAPKDYKPLLKEAKVSVPLSPSSNLSSFISNASSAPPLPPHLLLLHLHLTLWHHRCLLTINSISNTPLFAASSPSHSSLAHHTIVASFSPSLSPSPANPITTIKEYSGYNFIGLIFGPASDTQKRLEKETGAKVRVYGTKADTGEKGEITPSDGNEALVAYAELYVHISADTYEKVDAAVSLIELLVTPVPVNPSAVSTTSTSVSADNVNAVDQSQGTSTPYIISAVEVNQKAAQSFMGSVQTPQVQFQPHPGPWFPAGPPQSPMRLPSGFIFPPNPSAPMLNNLFQASSSSFNPSHMPSLFGPRPVLPAGLGSVPQNPSLVPSRAQPPVLQRPFMPQAPFGHAGSPRNPPMAASQPSPAQPSISAPPPPPHTGNQPPSIVRSLGPSSSQPVSTRPSSGSLPDRMLPPAGSSTQWSQALSATPPSLRPGSMSQMAPPVVPQGPHPVTPQPIIASGPPLYNITTVNMVSPVAFPPRRPSGPEPYITSGNRPPVFTSGPQPPQAWLPPASSSFVPNQLSAPMSAPRPIQSPSPVASMQLIIAQGGPVTPNPIPNPLLGGSMPIALQVASTSTSTPPPPPQAGIPSSALGSAPTFAPIKPPSLTAPKPQHPNSSDFTFQPHRPQNLITQAVPRPGIQPTIQNMRPPNPTAQLPMAPQTPSFRPAIQTSSPPVMQGIPRPPLNNQMNQTHSQVSSFAGNPTITTAPPRHPSFPNPNSSLVPQMGHRKLNPSPHVGNMGGGPGPFPRRPGNPVQQQLQQNYLSAVGRPQSHLAPNQQQLGSNLPSASSSGRPAAASSSPGAQQNYDPFSPTSISTVPLQGQGQGVKIIWLDHTIVVDGAWKSLDLIAAATVAVVAWVALDNPGLQVVVSEEVVVAVVASCCYLT</sequence>
<dbReference type="InterPro" id="IPR032570">
    <property type="entry name" value="SF1-HH"/>
</dbReference>
<evidence type="ECO:0000256" key="2">
    <source>
        <dbReference type="ARBA" id="ARBA00022884"/>
    </source>
</evidence>
<feature type="region of interest" description="Disordered" evidence="3">
    <location>
        <begin position="861"/>
        <end position="915"/>
    </location>
</feature>
<feature type="compositionally biased region" description="Polar residues" evidence="3">
    <location>
        <begin position="934"/>
        <end position="945"/>
    </location>
</feature>
<dbReference type="GO" id="GO:0003729">
    <property type="term" value="F:mRNA binding"/>
    <property type="evidence" value="ECO:0007669"/>
    <property type="project" value="TreeGrafter"/>
</dbReference>
<reference evidence="6 7" key="1">
    <citation type="journal article" date="2018" name="Proc. Natl. Acad. Sci. U.S.A.">
        <title>Draft genome sequence of Camellia sinensis var. sinensis provides insights into the evolution of the tea genome and tea quality.</title>
        <authorList>
            <person name="Wei C."/>
            <person name="Yang H."/>
            <person name="Wang S."/>
            <person name="Zhao J."/>
            <person name="Liu C."/>
            <person name="Gao L."/>
            <person name="Xia E."/>
            <person name="Lu Y."/>
            <person name="Tai Y."/>
            <person name="She G."/>
            <person name="Sun J."/>
            <person name="Cao H."/>
            <person name="Tong W."/>
            <person name="Gao Q."/>
            <person name="Li Y."/>
            <person name="Deng W."/>
            <person name="Jiang X."/>
            <person name="Wang W."/>
            <person name="Chen Q."/>
            <person name="Zhang S."/>
            <person name="Li H."/>
            <person name="Wu J."/>
            <person name="Wang P."/>
            <person name="Li P."/>
            <person name="Shi C."/>
            <person name="Zheng F."/>
            <person name="Jian J."/>
            <person name="Huang B."/>
            <person name="Shan D."/>
            <person name="Shi M."/>
            <person name="Fang C."/>
            <person name="Yue Y."/>
            <person name="Li F."/>
            <person name="Li D."/>
            <person name="Wei S."/>
            <person name="Han B."/>
            <person name="Jiang C."/>
            <person name="Yin Y."/>
            <person name="Xia T."/>
            <person name="Zhang Z."/>
            <person name="Bennetzen J.L."/>
            <person name="Zhao S."/>
            <person name="Wan X."/>
        </authorList>
    </citation>
    <scope>NUCLEOTIDE SEQUENCE [LARGE SCALE GENOMIC DNA]</scope>
    <source>
        <strain evidence="7">cv. Shuchazao</strain>
        <tissue evidence="6">Leaf</tissue>
    </source>
</reference>
<dbReference type="Proteomes" id="UP000306102">
    <property type="component" value="Unassembled WGS sequence"/>
</dbReference>
<evidence type="ECO:0000259" key="4">
    <source>
        <dbReference type="Pfam" id="PF16275"/>
    </source>
</evidence>
<dbReference type="PANTHER" id="PTHR11208">
    <property type="entry name" value="RNA-BINDING PROTEIN RELATED"/>
    <property type="match status" value="1"/>
</dbReference>
<feature type="domain" description="KHDC4/BBP-like KH-domain type I" evidence="5">
    <location>
        <begin position="273"/>
        <end position="354"/>
    </location>
</feature>
<dbReference type="EMBL" id="SDRB02007329">
    <property type="protein sequence ID" value="THG11352.1"/>
    <property type="molecule type" value="Genomic_DNA"/>
</dbReference>
<feature type="domain" description="Splicing factor 1 helix-hairpin" evidence="4">
    <location>
        <begin position="78"/>
        <end position="174"/>
    </location>
</feature>
<feature type="region of interest" description="Disordered" evidence="3">
    <location>
        <begin position="480"/>
        <end position="618"/>
    </location>
</feature>
<dbReference type="GO" id="GO:0048024">
    <property type="term" value="P:regulation of mRNA splicing, via spliceosome"/>
    <property type="evidence" value="ECO:0007669"/>
    <property type="project" value="TreeGrafter"/>
</dbReference>
<keyword evidence="7" id="KW-1185">Reference proteome</keyword>
<organism evidence="6 7">
    <name type="scientific">Camellia sinensis var. sinensis</name>
    <name type="common">China tea</name>
    <dbReference type="NCBI Taxonomy" id="542762"/>
    <lineage>
        <taxon>Eukaryota</taxon>
        <taxon>Viridiplantae</taxon>
        <taxon>Streptophyta</taxon>
        <taxon>Embryophyta</taxon>
        <taxon>Tracheophyta</taxon>
        <taxon>Spermatophyta</taxon>
        <taxon>Magnoliopsida</taxon>
        <taxon>eudicotyledons</taxon>
        <taxon>Gunneridae</taxon>
        <taxon>Pentapetalae</taxon>
        <taxon>asterids</taxon>
        <taxon>Ericales</taxon>
        <taxon>Theaceae</taxon>
        <taxon>Camellia</taxon>
    </lineage>
</organism>
<dbReference type="SUPFAM" id="SSF54791">
    <property type="entry name" value="Eukaryotic type KH-domain (KH-domain type I)"/>
    <property type="match status" value="1"/>
</dbReference>
<feature type="region of interest" description="Disordered" evidence="3">
    <location>
        <begin position="930"/>
        <end position="975"/>
    </location>
</feature>
<dbReference type="PANTHER" id="PTHR11208:SF98">
    <property type="entry name" value="RNA-BINDING KH DOMAIN-CONTAINING PROTEIN"/>
    <property type="match status" value="1"/>
</dbReference>
<dbReference type="InterPro" id="IPR047086">
    <property type="entry name" value="SF1-HH_sf"/>
</dbReference>